<name>A0A6N7XLY4_9FIRM</name>
<reference evidence="2 3" key="1">
    <citation type="submission" date="2019-09" db="EMBL/GenBank/DDBJ databases">
        <title>In-depth cultivation of the pig gut microbiome towards novel bacterial diversity and tailored functional studies.</title>
        <authorList>
            <person name="Wylensek D."/>
            <person name="Hitch T.C.A."/>
            <person name="Clavel T."/>
        </authorList>
    </citation>
    <scope>NUCLEOTIDE SEQUENCE [LARGE SCALE GENOMIC DNA]</scope>
    <source>
        <strain evidence="2 3">WCA3-693-APC-4?</strain>
    </source>
</reference>
<dbReference type="GO" id="GO:0004175">
    <property type="term" value="F:endopeptidase activity"/>
    <property type="evidence" value="ECO:0007669"/>
    <property type="project" value="TreeGrafter"/>
</dbReference>
<dbReference type="AlphaFoldDB" id="A0A6N7XLY4"/>
<organism evidence="2 3">
    <name type="scientific">Tissierella pigra</name>
    <dbReference type="NCBI Taxonomy" id="2607614"/>
    <lineage>
        <taxon>Bacteria</taxon>
        <taxon>Bacillati</taxon>
        <taxon>Bacillota</taxon>
        <taxon>Tissierellia</taxon>
        <taxon>Tissierellales</taxon>
        <taxon>Tissierellaceae</taxon>
        <taxon>Tissierella</taxon>
    </lineage>
</organism>
<feature type="domain" description="Tail specific protease" evidence="1">
    <location>
        <begin position="363"/>
        <end position="441"/>
    </location>
</feature>
<dbReference type="Pfam" id="PF03572">
    <property type="entry name" value="Peptidase_S41"/>
    <property type="match status" value="2"/>
</dbReference>
<comment type="caution">
    <text evidence="2">The sequence shown here is derived from an EMBL/GenBank/DDBJ whole genome shotgun (WGS) entry which is preliminary data.</text>
</comment>
<dbReference type="InterPro" id="IPR005151">
    <property type="entry name" value="Tail-specific_protease"/>
</dbReference>
<feature type="domain" description="Tail specific protease" evidence="1">
    <location>
        <begin position="208"/>
        <end position="261"/>
    </location>
</feature>
<dbReference type="SUPFAM" id="SSF52096">
    <property type="entry name" value="ClpP/crotonase"/>
    <property type="match status" value="1"/>
</dbReference>
<dbReference type="PANTHER" id="PTHR32060">
    <property type="entry name" value="TAIL-SPECIFIC PROTEASE"/>
    <property type="match status" value="1"/>
</dbReference>
<protein>
    <recommendedName>
        <fullName evidence="1">Tail specific protease domain-containing protein</fullName>
    </recommendedName>
</protein>
<dbReference type="Gene3D" id="3.90.226.10">
    <property type="entry name" value="2-enoyl-CoA Hydratase, Chain A, domain 1"/>
    <property type="match status" value="1"/>
</dbReference>
<dbReference type="PROSITE" id="PS51257">
    <property type="entry name" value="PROKAR_LIPOPROTEIN"/>
    <property type="match status" value="1"/>
</dbReference>
<evidence type="ECO:0000313" key="3">
    <source>
        <dbReference type="Proteomes" id="UP000469523"/>
    </source>
</evidence>
<evidence type="ECO:0000313" key="2">
    <source>
        <dbReference type="EMBL" id="MSU02556.1"/>
    </source>
</evidence>
<accession>A0A6N7XLY4</accession>
<dbReference type="GO" id="GO:0008236">
    <property type="term" value="F:serine-type peptidase activity"/>
    <property type="evidence" value="ECO:0007669"/>
    <property type="project" value="InterPro"/>
</dbReference>
<dbReference type="GO" id="GO:0006508">
    <property type="term" value="P:proteolysis"/>
    <property type="evidence" value="ECO:0007669"/>
    <property type="project" value="InterPro"/>
</dbReference>
<evidence type="ECO:0000259" key="1">
    <source>
        <dbReference type="Pfam" id="PF03572"/>
    </source>
</evidence>
<sequence>MKKLIRQVTVIAIILMLMLIFTACENSDEKLTTEDLLNDFDYMMQTMEDTFPYFGVVERKLGVDIRALGMETRTIIENYPYSLETTANKLGISLEDMPDLDEHIFWSIIYHEFFSHFMRFAHTFVLDFSRYNMYQPAFSNRFSFLYTPNNYNVFTNHVSQKFYQEQEDFYNTIFEDQEALFQFVFRDVLPVTVPSHNIVETEIIEEDRVAYLKISSFSNFDPSAVSTTLKTFYRDINEYEHLIIDIRDNYGGSTDFWRMIIMKPLLAYRENMPDMPLYAFFRGSKLGKSLAKDYLEIESQYSRYMPETDDLLSVNEIMESNNLPYISEDDLQDLDYGVKFNAGIGNIELQHLRQLGFPNISGQPFKGKVWLLTNENNYSASALFAHHAKEMGFATLVGEQVGGAYAINGAHFTLPNTGIILRWDIDYLTDNYGNALNEFPTTPHHFNNLGMDALETVLQLIEEGSF</sequence>
<dbReference type="Proteomes" id="UP000469523">
    <property type="component" value="Unassembled WGS sequence"/>
</dbReference>
<dbReference type="InterPro" id="IPR029045">
    <property type="entry name" value="ClpP/crotonase-like_dom_sf"/>
</dbReference>
<dbReference type="RefSeq" id="WP_154441537.1">
    <property type="nucleotide sequence ID" value="NZ_VUNQ01000036.1"/>
</dbReference>
<proteinExistence type="predicted"/>
<dbReference type="EMBL" id="VUNQ01000036">
    <property type="protein sequence ID" value="MSU02556.1"/>
    <property type="molecule type" value="Genomic_DNA"/>
</dbReference>
<gene>
    <name evidence="2" type="ORF">FYJ83_13935</name>
</gene>
<dbReference type="PANTHER" id="PTHR32060:SF22">
    <property type="entry name" value="CARBOXYL-TERMINAL-PROCESSING PEPTIDASE 3, CHLOROPLASTIC"/>
    <property type="match status" value="1"/>
</dbReference>
<keyword evidence="3" id="KW-1185">Reference proteome</keyword>